<dbReference type="EMBL" id="SIHJ01000001">
    <property type="protein sequence ID" value="TWT37065.1"/>
    <property type="molecule type" value="Genomic_DNA"/>
</dbReference>
<feature type="transmembrane region" description="Helical" evidence="1">
    <location>
        <begin position="129"/>
        <end position="147"/>
    </location>
</feature>
<dbReference type="RefSeq" id="WP_146564425.1">
    <property type="nucleotide sequence ID" value="NZ_SIHJ01000001.1"/>
</dbReference>
<keyword evidence="1" id="KW-1133">Transmembrane helix</keyword>
<feature type="transmembrane region" description="Helical" evidence="1">
    <location>
        <begin position="16"/>
        <end position="37"/>
    </location>
</feature>
<keyword evidence="1" id="KW-0472">Membrane</keyword>
<evidence type="ECO:0000313" key="3">
    <source>
        <dbReference type="Proteomes" id="UP000316714"/>
    </source>
</evidence>
<keyword evidence="1" id="KW-0812">Transmembrane</keyword>
<keyword evidence="3" id="KW-1185">Reference proteome</keyword>
<reference evidence="2 3" key="1">
    <citation type="submission" date="2019-02" db="EMBL/GenBank/DDBJ databases">
        <title>Deep-cultivation of Planctomycetes and their phenomic and genomic characterization uncovers novel biology.</title>
        <authorList>
            <person name="Wiegand S."/>
            <person name="Jogler M."/>
            <person name="Boedeker C."/>
            <person name="Pinto D."/>
            <person name="Vollmers J."/>
            <person name="Rivas-Marin E."/>
            <person name="Kohn T."/>
            <person name="Peeters S.H."/>
            <person name="Heuer A."/>
            <person name="Rast P."/>
            <person name="Oberbeckmann S."/>
            <person name="Bunk B."/>
            <person name="Jeske O."/>
            <person name="Meyerdierks A."/>
            <person name="Storesund J.E."/>
            <person name="Kallscheuer N."/>
            <person name="Luecker S."/>
            <person name="Lage O.M."/>
            <person name="Pohl T."/>
            <person name="Merkel B.J."/>
            <person name="Hornburger P."/>
            <person name="Mueller R.-W."/>
            <person name="Bruemmer F."/>
            <person name="Labrenz M."/>
            <person name="Spormann A.M."/>
            <person name="Op Den Camp H."/>
            <person name="Overmann J."/>
            <person name="Amann R."/>
            <person name="Jetten M.S.M."/>
            <person name="Mascher T."/>
            <person name="Medema M.H."/>
            <person name="Devos D.P."/>
            <person name="Kaster A.-K."/>
            <person name="Ovreas L."/>
            <person name="Rohde M."/>
            <person name="Galperin M.Y."/>
            <person name="Jogler C."/>
        </authorList>
    </citation>
    <scope>NUCLEOTIDE SEQUENCE [LARGE SCALE GENOMIC DNA]</scope>
    <source>
        <strain evidence="2 3">KOR34</strain>
    </source>
</reference>
<protein>
    <submittedName>
        <fullName evidence="2">Uncharacterized protein</fullName>
    </submittedName>
</protein>
<feature type="transmembrane region" description="Helical" evidence="1">
    <location>
        <begin position="159"/>
        <end position="179"/>
    </location>
</feature>
<proteinExistence type="predicted"/>
<name>A0A5C5VH62_9BACT</name>
<evidence type="ECO:0000256" key="1">
    <source>
        <dbReference type="SAM" id="Phobius"/>
    </source>
</evidence>
<dbReference type="AlphaFoldDB" id="A0A5C5VH62"/>
<dbReference type="Proteomes" id="UP000316714">
    <property type="component" value="Unassembled WGS sequence"/>
</dbReference>
<organism evidence="2 3">
    <name type="scientific">Posidoniimonas corsicana</name>
    <dbReference type="NCBI Taxonomy" id="1938618"/>
    <lineage>
        <taxon>Bacteria</taxon>
        <taxon>Pseudomonadati</taxon>
        <taxon>Planctomycetota</taxon>
        <taxon>Planctomycetia</taxon>
        <taxon>Pirellulales</taxon>
        <taxon>Lacipirellulaceae</taxon>
        <taxon>Posidoniimonas</taxon>
    </lineage>
</organism>
<gene>
    <name evidence="2" type="ORF">KOR34_20120</name>
</gene>
<accession>A0A5C5VH62</accession>
<comment type="caution">
    <text evidence="2">The sequence shown here is derived from an EMBL/GenBank/DDBJ whole genome shotgun (WGS) entry which is preliminary data.</text>
</comment>
<sequence>MPHQPNNRFAPRRWTLLTWLAVLIWAWQGVVFNIPAFESRTVDPATGAWSDPIRYQSLTELPYPVGWPLAYVRPDDLSAALAKPWPVGAPPPVPGPSTVHPLALATNAVLIAGAIAALVYCLQKSAYRYGMGTMAAVLSAVPLYYVGGRLAGLIGGPTAIHWWSIAVYFSPVPLAIIAWRWSASKPASPNEFYAPSAQRQE</sequence>
<evidence type="ECO:0000313" key="2">
    <source>
        <dbReference type="EMBL" id="TWT37065.1"/>
    </source>
</evidence>
<feature type="transmembrane region" description="Helical" evidence="1">
    <location>
        <begin position="102"/>
        <end position="122"/>
    </location>
</feature>